<evidence type="ECO:0000256" key="8">
    <source>
        <dbReference type="RuleBase" id="RU366017"/>
    </source>
</evidence>
<dbReference type="InterPro" id="IPR008166">
    <property type="entry name" value="Glyco_transf_92"/>
</dbReference>
<protein>
    <recommendedName>
        <fullName evidence="8">Glycosyltransferase family 92 protein</fullName>
        <ecNumber evidence="8">2.4.1.-</ecNumber>
    </recommendedName>
</protein>
<comment type="similarity">
    <text evidence="2 8">Belongs to the glycosyltransferase 92 family.</text>
</comment>
<sequence length="471" mass="53890">MKAVRGLFRQVAITCLCLGDFARLLCLQAGKCKAKIVGLFALVCVIFAWKKLFEGPAQMGVYFPHAVVMRSSPASSAPRSSIFSMTAGGTMYLYSAIANDRYPLDGETNVIITGLSRDGLPSHCCVVLDNTTIYTSLPEEFETNRRARFSELPVVRDIAWYFLEEPSRAVQVTCAVPNTGHRATHATLSFSACSQDTSGYLPVQRPSAPEGSMAVCAKIAHGNGLDPEKVIEWFELQMLLGVSKVLMYDLGVTDPVKRVLNYYQRLGFLDLQPYELVGPPRNRSLSEKFKRMPQFSHDETLSVYDCRQRLMDYTFVLGHDLDELVIPRQDVTLPEFFKAHLETYQDAAGFEFDTEFFIYNWGASSPKEDLMVTRFQRCTLPHRECTKYVYLPRRVHSVETHNIFPRKLYKVYRLPKTEAILHHYRRCPDDVWPTCEPDTIIDDVMMRYKHKLLPRVQAVRRKTDTKTQWDT</sequence>
<dbReference type="GeneID" id="106013507"/>
<evidence type="ECO:0000256" key="6">
    <source>
        <dbReference type="ARBA" id="ARBA00022989"/>
    </source>
</evidence>
<proteinExistence type="inferred from homology"/>
<keyword evidence="3 8" id="KW-0328">Glycosyltransferase</keyword>
<evidence type="ECO:0000256" key="3">
    <source>
        <dbReference type="ARBA" id="ARBA00022676"/>
    </source>
</evidence>
<evidence type="ECO:0000256" key="7">
    <source>
        <dbReference type="ARBA" id="ARBA00023136"/>
    </source>
</evidence>
<name>A0ABM1AC44_APLCA</name>
<evidence type="ECO:0000256" key="5">
    <source>
        <dbReference type="ARBA" id="ARBA00022692"/>
    </source>
</evidence>
<gene>
    <name evidence="10 11" type="primary">LOC106013507</name>
</gene>
<evidence type="ECO:0000256" key="2">
    <source>
        <dbReference type="ARBA" id="ARBA00007647"/>
    </source>
</evidence>
<keyword evidence="9" id="KW-1185">Reference proteome</keyword>
<keyword evidence="4 8" id="KW-0808">Transferase</keyword>
<keyword evidence="6" id="KW-1133">Transmembrane helix</keyword>
<dbReference type="RefSeq" id="XP_012944883.1">
    <property type="nucleotide sequence ID" value="XM_013089429.1"/>
</dbReference>
<evidence type="ECO:0000313" key="10">
    <source>
        <dbReference type="RefSeq" id="XP_012944882.1"/>
    </source>
</evidence>
<dbReference type="Proteomes" id="UP000694888">
    <property type="component" value="Unplaced"/>
</dbReference>
<dbReference type="PANTHER" id="PTHR21461:SF69">
    <property type="entry name" value="GLYCOSYLTRANSFERASE FAMILY 92 PROTEIN"/>
    <property type="match status" value="1"/>
</dbReference>
<dbReference type="Pfam" id="PF01697">
    <property type="entry name" value="Glyco_transf_92"/>
    <property type="match status" value="1"/>
</dbReference>
<evidence type="ECO:0000313" key="9">
    <source>
        <dbReference type="Proteomes" id="UP000694888"/>
    </source>
</evidence>
<evidence type="ECO:0000256" key="1">
    <source>
        <dbReference type="ARBA" id="ARBA00004167"/>
    </source>
</evidence>
<dbReference type="EC" id="2.4.1.-" evidence="8"/>
<evidence type="ECO:0000256" key="4">
    <source>
        <dbReference type="ARBA" id="ARBA00022679"/>
    </source>
</evidence>
<accession>A0ABM1AC44</accession>
<dbReference type="PANTHER" id="PTHR21461">
    <property type="entry name" value="GLYCOSYLTRANSFERASE FAMILY 92 PROTEIN"/>
    <property type="match status" value="1"/>
</dbReference>
<keyword evidence="7" id="KW-0472">Membrane</keyword>
<organism evidence="9 10">
    <name type="scientific">Aplysia californica</name>
    <name type="common">California sea hare</name>
    <dbReference type="NCBI Taxonomy" id="6500"/>
    <lineage>
        <taxon>Eukaryota</taxon>
        <taxon>Metazoa</taxon>
        <taxon>Spiralia</taxon>
        <taxon>Lophotrochozoa</taxon>
        <taxon>Mollusca</taxon>
        <taxon>Gastropoda</taxon>
        <taxon>Heterobranchia</taxon>
        <taxon>Euthyneura</taxon>
        <taxon>Tectipleura</taxon>
        <taxon>Aplysiida</taxon>
        <taxon>Aplysioidea</taxon>
        <taxon>Aplysiidae</taxon>
        <taxon>Aplysia</taxon>
    </lineage>
</organism>
<keyword evidence="5" id="KW-0812">Transmembrane</keyword>
<evidence type="ECO:0000313" key="11">
    <source>
        <dbReference type="RefSeq" id="XP_012944883.1"/>
    </source>
</evidence>
<reference evidence="10 11" key="1">
    <citation type="submission" date="2025-05" db="UniProtKB">
        <authorList>
            <consortium name="RefSeq"/>
        </authorList>
    </citation>
    <scope>IDENTIFICATION</scope>
</reference>
<comment type="subcellular location">
    <subcellularLocation>
        <location evidence="1">Membrane</location>
        <topology evidence="1">Single-pass membrane protein</topology>
    </subcellularLocation>
</comment>
<dbReference type="RefSeq" id="XP_012944882.1">
    <property type="nucleotide sequence ID" value="XM_013089428.1"/>
</dbReference>